<organism evidence="2 3">
    <name type="scientific">Thauera terpenica 58Eu</name>
    <dbReference type="NCBI Taxonomy" id="1348657"/>
    <lineage>
        <taxon>Bacteria</taxon>
        <taxon>Pseudomonadati</taxon>
        <taxon>Pseudomonadota</taxon>
        <taxon>Betaproteobacteria</taxon>
        <taxon>Rhodocyclales</taxon>
        <taxon>Zoogloeaceae</taxon>
        <taxon>Thauera</taxon>
    </lineage>
</organism>
<proteinExistence type="predicted"/>
<accession>S9ZA37</accession>
<sequence length="396" mass="43410">MKYRLATLAAIIAAHAAPVSAATDAITFSGFGTLGAVLTHSDDLQFRRVGVEAPGTQSVDFAPDTVLGVQTNFRLGDSAEAVLQVLSRETPKNTYTPRASLAFLSYSLSPESTLRAGRLRLPTFMLSDSMLISYAHPWVRPPVEVYGLSPFSDLDGIDFFYRRRIKDVDVELHPYLGRSQLDIVQTGHSSLSHLRGLNIGLSSGALTLHAGYARARLDMRWGDPFTSRLLDALQSAPGGEHIIAKMQGSDAATSFTSAGFQWDGERWLLIGEYAARRAAAFANSAYGWHLTVGRHIGPFTPYLKLARTIQTSPIISDQLSAGQPALQRFNASRNGAQRSFGAGLRWDLRHDAAFKMEFARTHTDNDSWGAFFPVHHLTRVSDRTINTLSVSIDVVF</sequence>
<name>S9ZA37_9RHOO</name>
<reference evidence="2 3" key="1">
    <citation type="submission" date="2013-06" db="EMBL/GenBank/DDBJ databases">
        <title>Draft genome sequence of Thauera terpenica.</title>
        <authorList>
            <person name="Liu B."/>
            <person name="Frostegard A.H."/>
            <person name="Shapleigh J.P."/>
        </authorList>
    </citation>
    <scope>NUCLEOTIDE SEQUENCE [LARGE SCALE GENOMIC DNA]</scope>
    <source>
        <strain evidence="2 3">58Eu</strain>
    </source>
</reference>
<feature type="chain" id="PRO_5004573634" description="Porin domain-containing protein" evidence="1">
    <location>
        <begin position="22"/>
        <end position="396"/>
    </location>
</feature>
<keyword evidence="1" id="KW-0732">Signal</keyword>
<feature type="signal peptide" evidence="1">
    <location>
        <begin position="1"/>
        <end position="21"/>
    </location>
</feature>
<dbReference type="Proteomes" id="UP000015455">
    <property type="component" value="Unassembled WGS sequence"/>
</dbReference>
<dbReference type="RefSeq" id="WP_021250852.1">
    <property type="nucleotide sequence ID" value="NZ_ATJV01000103.1"/>
</dbReference>
<dbReference type="STRING" id="1348657.M622_07280"/>
<comment type="caution">
    <text evidence="2">The sequence shown here is derived from an EMBL/GenBank/DDBJ whole genome shotgun (WGS) entry which is preliminary data.</text>
</comment>
<evidence type="ECO:0000313" key="2">
    <source>
        <dbReference type="EMBL" id="EPZ14050.1"/>
    </source>
</evidence>
<dbReference type="SUPFAM" id="SSF56935">
    <property type="entry name" value="Porins"/>
    <property type="match status" value="1"/>
</dbReference>
<protein>
    <recommendedName>
        <fullName evidence="4">Porin domain-containing protein</fullName>
    </recommendedName>
</protein>
<dbReference type="PATRIC" id="fig|1348657.5.peg.3473"/>
<keyword evidence="3" id="KW-1185">Reference proteome</keyword>
<dbReference type="OrthoDB" id="197869at2"/>
<evidence type="ECO:0000256" key="1">
    <source>
        <dbReference type="SAM" id="SignalP"/>
    </source>
</evidence>
<dbReference type="EMBL" id="ATJV01000103">
    <property type="protein sequence ID" value="EPZ14050.1"/>
    <property type="molecule type" value="Genomic_DNA"/>
</dbReference>
<dbReference type="AlphaFoldDB" id="S9ZA37"/>
<gene>
    <name evidence="2" type="ORF">M622_07280</name>
</gene>
<dbReference type="eggNOG" id="COG3203">
    <property type="taxonomic scope" value="Bacteria"/>
</dbReference>
<evidence type="ECO:0000313" key="3">
    <source>
        <dbReference type="Proteomes" id="UP000015455"/>
    </source>
</evidence>
<evidence type="ECO:0008006" key="4">
    <source>
        <dbReference type="Google" id="ProtNLM"/>
    </source>
</evidence>